<organism evidence="1 2">
    <name type="scientific">Diphasiastrum complanatum</name>
    <name type="common">Issler's clubmoss</name>
    <name type="synonym">Lycopodium complanatum</name>
    <dbReference type="NCBI Taxonomy" id="34168"/>
    <lineage>
        <taxon>Eukaryota</taxon>
        <taxon>Viridiplantae</taxon>
        <taxon>Streptophyta</taxon>
        <taxon>Embryophyta</taxon>
        <taxon>Tracheophyta</taxon>
        <taxon>Lycopodiopsida</taxon>
        <taxon>Lycopodiales</taxon>
        <taxon>Lycopodiaceae</taxon>
        <taxon>Lycopodioideae</taxon>
        <taxon>Diphasiastrum</taxon>
    </lineage>
</organism>
<evidence type="ECO:0000313" key="1">
    <source>
        <dbReference type="EMBL" id="KAJ7551114.1"/>
    </source>
</evidence>
<dbReference type="Proteomes" id="UP001162992">
    <property type="component" value="Chromosome 7"/>
</dbReference>
<gene>
    <name evidence="1" type="ORF">O6H91_07G134900</name>
</gene>
<accession>A0ACC2D9S1</accession>
<comment type="caution">
    <text evidence="1">The sequence shown here is derived from an EMBL/GenBank/DDBJ whole genome shotgun (WGS) entry which is preliminary data.</text>
</comment>
<reference evidence="2" key="1">
    <citation type="journal article" date="2024" name="Proc. Natl. Acad. Sci. U.S.A.">
        <title>Extraordinary preservation of gene collinearity over three hundred million years revealed in homosporous lycophytes.</title>
        <authorList>
            <person name="Li C."/>
            <person name="Wickell D."/>
            <person name="Kuo L.Y."/>
            <person name="Chen X."/>
            <person name="Nie B."/>
            <person name="Liao X."/>
            <person name="Peng D."/>
            <person name="Ji J."/>
            <person name="Jenkins J."/>
            <person name="Williams M."/>
            <person name="Shu S."/>
            <person name="Plott C."/>
            <person name="Barry K."/>
            <person name="Rajasekar S."/>
            <person name="Grimwood J."/>
            <person name="Han X."/>
            <person name="Sun S."/>
            <person name="Hou Z."/>
            <person name="He W."/>
            <person name="Dai G."/>
            <person name="Sun C."/>
            <person name="Schmutz J."/>
            <person name="Leebens-Mack J.H."/>
            <person name="Li F.W."/>
            <person name="Wang L."/>
        </authorList>
    </citation>
    <scope>NUCLEOTIDE SEQUENCE [LARGE SCALE GENOMIC DNA]</scope>
    <source>
        <strain evidence="2">cv. PW_Plant_1</strain>
    </source>
</reference>
<evidence type="ECO:0000313" key="2">
    <source>
        <dbReference type="Proteomes" id="UP001162992"/>
    </source>
</evidence>
<sequence length="134" mass="13420">MRSIKAGMVALLIMVAMSSNMGVATAQASCLSVNGASVSVADANAAIQALRNTPGQCCQNNCGGFFTLMLTSGNAALTIGGSCGFCLSCTDAGSDLNIALSQCIDGNNQVQAAYGVDGSQKILYVTSVSARPIG</sequence>
<keyword evidence="2" id="KW-1185">Reference proteome</keyword>
<proteinExistence type="predicted"/>
<name>A0ACC2D9S1_DIPCM</name>
<protein>
    <submittedName>
        <fullName evidence="1">Uncharacterized protein</fullName>
    </submittedName>
</protein>
<dbReference type="EMBL" id="CM055098">
    <property type="protein sequence ID" value="KAJ7551114.1"/>
    <property type="molecule type" value="Genomic_DNA"/>
</dbReference>